<gene>
    <name evidence="2" type="ORF">SAMN05444920_12438</name>
</gene>
<dbReference type="RefSeq" id="WP_200824792.1">
    <property type="nucleotide sequence ID" value="NZ_FNVT01000024.1"/>
</dbReference>
<name>A0A1H6EZI4_9ACTN</name>
<sequence>MLGRVDEVGGLWAAFTHSGATLALIAGELLAYEIGTGRAHPMPAPFNVRRFTE</sequence>
<evidence type="ECO:0000256" key="1">
    <source>
        <dbReference type="SAM" id="Phobius"/>
    </source>
</evidence>
<reference evidence="2 3" key="1">
    <citation type="submission" date="2016-10" db="EMBL/GenBank/DDBJ databases">
        <authorList>
            <person name="de Groot N.N."/>
        </authorList>
    </citation>
    <scope>NUCLEOTIDE SEQUENCE [LARGE SCALE GENOMIC DNA]</scope>
    <source>
        <strain evidence="2 3">CGMCC 4.7037</strain>
    </source>
</reference>
<keyword evidence="1" id="KW-1133">Transmembrane helix</keyword>
<proteinExistence type="predicted"/>
<evidence type="ECO:0000313" key="3">
    <source>
        <dbReference type="Proteomes" id="UP000236732"/>
    </source>
</evidence>
<keyword evidence="3" id="KW-1185">Reference proteome</keyword>
<accession>A0A1H6EZI4</accession>
<dbReference type="AlphaFoldDB" id="A0A1H6EZI4"/>
<feature type="transmembrane region" description="Helical" evidence="1">
    <location>
        <begin position="12"/>
        <end position="32"/>
    </location>
</feature>
<organism evidence="2 3">
    <name type="scientific">Nonomuraea solani</name>
    <dbReference type="NCBI Taxonomy" id="1144553"/>
    <lineage>
        <taxon>Bacteria</taxon>
        <taxon>Bacillati</taxon>
        <taxon>Actinomycetota</taxon>
        <taxon>Actinomycetes</taxon>
        <taxon>Streptosporangiales</taxon>
        <taxon>Streptosporangiaceae</taxon>
        <taxon>Nonomuraea</taxon>
    </lineage>
</organism>
<keyword evidence="1" id="KW-0812">Transmembrane</keyword>
<dbReference type="EMBL" id="FNVT01000024">
    <property type="protein sequence ID" value="SEH02104.1"/>
    <property type="molecule type" value="Genomic_DNA"/>
</dbReference>
<evidence type="ECO:0000313" key="2">
    <source>
        <dbReference type="EMBL" id="SEH02104.1"/>
    </source>
</evidence>
<protein>
    <submittedName>
        <fullName evidence="2">Uncharacterized protein</fullName>
    </submittedName>
</protein>
<dbReference type="Proteomes" id="UP000236732">
    <property type="component" value="Unassembled WGS sequence"/>
</dbReference>
<keyword evidence="1" id="KW-0472">Membrane</keyword>